<dbReference type="Gene3D" id="1.25.40.20">
    <property type="entry name" value="Ankyrin repeat-containing domain"/>
    <property type="match status" value="3"/>
</dbReference>
<dbReference type="AlphaFoldDB" id="A0A0L0DPX5"/>
<sequence>MLLSIVSTAASAVLYPAAAACLLAAIWAITLALAEARTAPGLAARLAPPPADGATPSADDTPSRPWVLVTGTSSGIGLATAAELVTRGFGVYATVRRADDGDALRAAVGGPASEALVRTVVCDVTREEEMAAVGEQLAQGGRLWGLVACAGVSVTGTVEETPAAAWAAQLEVNVVGTVRTIHAALPALRASPGARIVVVGSLFGLLAEFPGFGPYAASKFALEALVRTLREELAPAGIAVTMINPAGIATPFIRKLAAAPPPDSPLAAHYAPAHARFRAFVAHTSTGSPVHVARTIARAISSARPFASYPVGPQAQLIAWSAALLPAPLLQLMARTGFPQHLLFHVNAFLARIGLPQAAAAAGSESCPGGLGAKIYAYSQKPPHLVPALVLAAQCPDPRLVAALAAPHAFALAPLARHHSVAVSALAAAAAAGNVDVVAAIAAIATIDPNAAVGLPLPLLLIAVDEGHAALVDALCTASFPHAGPVAAGATLPDIAPASPRLRNSAGWPALLLAAHAGHAAVVSVLLRHGAPVDESASAEQITPLWAAAWAGHPDIVALLLDAGADPAVANPAAATPLFAAAQRGHAHVITLLLAAGASPAASMASQSPLWIAAAGGHLDAVITLLDAGADPAAADAQGNTPLFAAAMRGHLHVMQHLVALTPPEVLAARNTLGAHLLLLAAFSGSLPVVRYVVDGLGFDVNETSHPQGLTALATAALQGALPLVAYLVDAGADISAATDPAATPIALATLNGHSHPQTPAQQPSSLLALPASAASALAAASHTASAALAWFFTSAPTPDRG</sequence>
<feature type="repeat" description="ANK" evidence="3">
    <location>
        <begin position="573"/>
        <end position="605"/>
    </location>
</feature>
<dbReference type="RefSeq" id="XP_013753825.1">
    <property type="nucleotide sequence ID" value="XM_013898371.1"/>
</dbReference>
<evidence type="ECO:0000313" key="6">
    <source>
        <dbReference type="Proteomes" id="UP000054408"/>
    </source>
</evidence>
<feature type="repeat" description="ANK" evidence="3">
    <location>
        <begin position="506"/>
        <end position="538"/>
    </location>
</feature>
<dbReference type="Pfam" id="PF00023">
    <property type="entry name" value="Ank"/>
    <property type="match status" value="1"/>
</dbReference>
<dbReference type="PRINTS" id="PR01415">
    <property type="entry name" value="ANKYRIN"/>
</dbReference>
<dbReference type="Pfam" id="PF12796">
    <property type="entry name" value="Ank_2"/>
    <property type="match status" value="1"/>
</dbReference>
<name>A0A0L0DPX5_THETB</name>
<dbReference type="eggNOG" id="KOG1205">
    <property type="taxonomic scope" value="Eukaryota"/>
</dbReference>
<dbReference type="InterPro" id="IPR057326">
    <property type="entry name" value="KR_dom"/>
</dbReference>
<evidence type="ECO:0000259" key="4">
    <source>
        <dbReference type="SMART" id="SM00822"/>
    </source>
</evidence>
<dbReference type="SUPFAM" id="SSF48403">
    <property type="entry name" value="Ankyrin repeat"/>
    <property type="match status" value="1"/>
</dbReference>
<dbReference type="Pfam" id="PF13637">
    <property type="entry name" value="Ank_4"/>
    <property type="match status" value="1"/>
</dbReference>
<dbReference type="PROSITE" id="PS50297">
    <property type="entry name" value="ANK_REP_REGION"/>
    <property type="match status" value="5"/>
</dbReference>
<accession>A0A0L0DPX5</accession>
<keyword evidence="1" id="KW-0677">Repeat</keyword>
<dbReference type="Gene3D" id="3.40.50.720">
    <property type="entry name" value="NAD(P)-binding Rossmann-like Domain"/>
    <property type="match status" value="1"/>
</dbReference>
<dbReference type="PROSITE" id="PS00061">
    <property type="entry name" value="ADH_SHORT"/>
    <property type="match status" value="1"/>
</dbReference>
<dbReference type="eggNOG" id="KOG0504">
    <property type="taxonomic scope" value="Eukaryota"/>
</dbReference>
<feature type="domain" description="Ketoreductase" evidence="4">
    <location>
        <begin position="65"/>
        <end position="251"/>
    </location>
</feature>
<feature type="repeat" description="ANK" evidence="3">
    <location>
        <begin position="708"/>
        <end position="740"/>
    </location>
</feature>
<gene>
    <name evidence="5" type="ORF">AMSG_12342</name>
</gene>
<keyword evidence="6" id="KW-1185">Reference proteome</keyword>
<dbReference type="Pfam" id="PF00106">
    <property type="entry name" value="adh_short"/>
    <property type="match status" value="1"/>
</dbReference>
<dbReference type="GeneID" id="25570256"/>
<dbReference type="PRINTS" id="PR00081">
    <property type="entry name" value="GDHRDH"/>
</dbReference>
<dbReference type="SMART" id="SM00248">
    <property type="entry name" value="ANK"/>
    <property type="match status" value="8"/>
</dbReference>
<feature type="repeat" description="ANK" evidence="3">
    <location>
        <begin position="605"/>
        <end position="637"/>
    </location>
</feature>
<evidence type="ECO:0000313" key="5">
    <source>
        <dbReference type="EMBL" id="KNC54320.1"/>
    </source>
</evidence>
<protein>
    <recommendedName>
        <fullName evidence="4">Ketoreductase domain-containing protein</fullName>
    </recommendedName>
</protein>
<dbReference type="EMBL" id="GL349488">
    <property type="protein sequence ID" value="KNC54320.1"/>
    <property type="molecule type" value="Genomic_DNA"/>
</dbReference>
<dbReference type="PROSITE" id="PS50088">
    <property type="entry name" value="ANK_REPEAT"/>
    <property type="match status" value="5"/>
</dbReference>
<dbReference type="InterPro" id="IPR002110">
    <property type="entry name" value="Ankyrin_rpt"/>
</dbReference>
<dbReference type="InterPro" id="IPR002347">
    <property type="entry name" value="SDR_fam"/>
</dbReference>
<dbReference type="STRING" id="461836.A0A0L0DPX5"/>
<keyword evidence="2 3" id="KW-0040">ANK repeat</keyword>
<feature type="repeat" description="ANK" evidence="3">
    <location>
        <begin position="540"/>
        <end position="572"/>
    </location>
</feature>
<evidence type="ECO:0000256" key="3">
    <source>
        <dbReference type="PROSITE-ProRule" id="PRU00023"/>
    </source>
</evidence>
<dbReference type="InterPro" id="IPR036291">
    <property type="entry name" value="NAD(P)-bd_dom_sf"/>
</dbReference>
<evidence type="ECO:0000256" key="2">
    <source>
        <dbReference type="ARBA" id="ARBA00023043"/>
    </source>
</evidence>
<dbReference type="PANTHER" id="PTHR24171">
    <property type="entry name" value="ANKYRIN REPEAT DOMAIN-CONTAINING PROTEIN 39-RELATED"/>
    <property type="match status" value="1"/>
</dbReference>
<evidence type="ECO:0000256" key="1">
    <source>
        <dbReference type="ARBA" id="ARBA00022737"/>
    </source>
</evidence>
<dbReference type="SMART" id="SM00822">
    <property type="entry name" value="PKS_KR"/>
    <property type="match status" value="1"/>
</dbReference>
<dbReference type="SUPFAM" id="SSF51735">
    <property type="entry name" value="NAD(P)-binding Rossmann-fold domains"/>
    <property type="match status" value="1"/>
</dbReference>
<dbReference type="OrthoDB" id="535495at2759"/>
<proteinExistence type="predicted"/>
<dbReference type="Proteomes" id="UP000054408">
    <property type="component" value="Unassembled WGS sequence"/>
</dbReference>
<organism evidence="5 6">
    <name type="scientific">Thecamonas trahens ATCC 50062</name>
    <dbReference type="NCBI Taxonomy" id="461836"/>
    <lineage>
        <taxon>Eukaryota</taxon>
        <taxon>Apusozoa</taxon>
        <taxon>Apusomonadida</taxon>
        <taxon>Apusomonadidae</taxon>
        <taxon>Thecamonas</taxon>
    </lineage>
</organism>
<reference evidence="5 6" key="1">
    <citation type="submission" date="2010-05" db="EMBL/GenBank/DDBJ databases">
        <title>The Genome Sequence of Thecamonas trahens ATCC 50062.</title>
        <authorList>
            <consortium name="The Broad Institute Genome Sequencing Platform"/>
            <person name="Russ C."/>
            <person name="Cuomo C."/>
            <person name="Shea T."/>
            <person name="Young S.K."/>
            <person name="Zeng Q."/>
            <person name="Koehrsen M."/>
            <person name="Haas B."/>
            <person name="Borodovsky M."/>
            <person name="Guigo R."/>
            <person name="Alvarado L."/>
            <person name="Berlin A."/>
            <person name="Bochicchio J."/>
            <person name="Borenstein D."/>
            <person name="Chapman S."/>
            <person name="Chen Z."/>
            <person name="Freedman E."/>
            <person name="Gellesch M."/>
            <person name="Goldberg J."/>
            <person name="Griggs A."/>
            <person name="Gujja S."/>
            <person name="Heilman E."/>
            <person name="Heiman D."/>
            <person name="Hepburn T."/>
            <person name="Howarth C."/>
            <person name="Jen D."/>
            <person name="Larson L."/>
            <person name="Mehta T."/>
            <person name="Park D."/>
            <person name="Pearson M."/>
            <person name="Roberts A."/>
            <person name="Saif S."/>
            <person name="Shenoy N."/>
            <person name="Sisk P."/>
            <person name="Stolte C."/>
            <person name="Sykes S."/>
            <person name="Thomson T."/>
            <person name="Walk T."/>
            <person name="White J."/>
            <person name="Yandava C."/>
            <person name="Burger G."/>
            <person name="Gray M.W."/>
            <person name="Holland P.W.H."/>
            <person name="King N."/>
            <person name="Lang F.B.F."/>
            <person name="Roger A.J."/>
            <person name="Ruiz-Trillo I."/>
            <person name="Lander E."/>
            <person name="Nusbaum C."/>
        </authorList>
    </citation>
    <scope>NUCLEOTIDE SEQUENCE [LARGE SCALE GENOMIC DNA]</scope>
    <source>
        <strain evidence="5 6">ATCC 50062</strain>
    </source>
</reference>
<dbReference type="InterPro" id="IPR036770">
    <property type="entry name" value="Ankyrin_rpt-contain_sf"/>
</dbReference>
<dbReference type="InterPro" id="IPR020904">
    <property type="entry name" value="Sc_DH/Rdtase_CS"/>
</dbReference>